<evidence type="ECO:0000313" key="3">
    <source>
        <dbReference type="Proteomes" id="UP000276834"/>
    </source>
</evidence>
<keyword evidence="3" id="KW-1185">Reference proteome</keyword>
<dbReference type="EMBL" id="QUSF01000033">
    <property type="protein sequence ID" value="RLV99203.1"/>
    <property type="molecule type" value="Genomic_DNA"/>
</dbReference>
<feature type="compositionally biased region" description="Basic and acidic residues" evidence="1">
    <location>
        <begin position="31"/>
        <end position="54"/>
    </location>
</feature>
<name>A0A3L8SAY1_CHLGU</name>
<protein>
    <submittedName>
        <fullName evidence="2">Uncharacterized protein</fullName>
    </submittedName>
</protein>
<dbReference type="AlphaFoldDB" id="A0A3L8SAY1"/>
<evidence type="ECO:0000256" key="1">
    <source>
        <dbReference type="SAM" id="MobiDB-lite"/>
    </source>
</evidence>
<reference evidence="2 3" key="1">
    <citation type="journal article" date="2018" name="Proc. R. Soc. B">
        <title>A non-coding region near Follistatin controls head colour polymorphism in the Gouldian finch.</title>
        <authorList>
            <person name="Toomey M.B."/>
            <person name="Marques C.I."/>
            <person name="Andrade P."/>
            <person name="Araujo P.M."/>
            <person name="Sabatino S."/>
            <person name="Gazda M.A."/>
            <person name="Afonso S."/>
            <person name="Lopes R.J."/>
            <person name="Corbo J.C."/>
            <person name="Carneiro M."/>
        </authorList>
    </citation>
    <scope>NUCLEOTIDE SEQUENCE [LARGE SCALE GENOMIC DNA]</scope>
    <source>
        <strain evidence="2">Red01</strain>
        <tissue evidence="2">Muscle</tissue>
    </source>
</reference>
<accession>A0A3L8SAY1</accession>
<evidence type="ECO:0000313" key="2">
    <source>
        <dbReference type="EMBL" id="RLV99203.1"/>
    </source>
</evidence>
<dbReference type="Proteomes" id="UP000276834">
    <property type="component" value="Unassembled WGS sequence"/>
</dbReference>
<dbReference type="OrthoDB" id="10253476at2759"/>
<gene>
    <name evidence="2" type="ORF">DV515_00010022</name>
</gene>
<proteinExistence type="predicted"/>
<sequence>MLLTYSDVLDPSIMDQAMAILSDTNCAKLEESQGSRAARGEGETELPLRPDERAQTPAGAQGEVGMCSRGCFFGGGCSQPAAEHVGWLELLPEALAAPFQRAFQAGSATFQTQMCSHCSSALPGQGENTGTSQFQQQDDDMRWCADHSIAALPLWMNRYKTIVQHEEEQPLELVVPELWHPDTLDLSRAEHCWTGEAEPVWKHTWPTG</sequence>
<comment type="caution">
    <text evidence="2">The sequence shown here is derived from an EMBL/GenBank/DDBJ whole genome shotgun (WGS) entry which is preliminary data.</text>
</comment>
<organism evidence="2 3">
    <name type="scientific">Chloebia gouldiae</name>
    <name type="common">Gouldian finch</name>
    <name type="synonym">Erythrura gouldiae</name>
    <dbReference type="NCBI Taxonomy" id="44316"/>
    <lineage>
        <taxon>Eukaryota</taxon>
        <taxon>Metazoa</taxon>
        <taxon>Chordata</taxon>
        <taxon>Craniata</taxon>
        <taxon>Vertebrata</taxon>
        <taxon>Euteleostomi</taxon>
        <taxon>Archelosauria</taxon>
        <taxon>Archosauria</taxon>
        <taxon>Dinosauria</taxon>
        <taxon>Saurischia</taxon>
        <taxon>Theropoda</taxon>
        <taxon>Coelurosauria</taxon>
        <taxon>Aves</taxon>
        <taxon>Neognathae</taxon>
        <taxon>Neoaves</taxon>
        <taxon>Telluraves</taxon>
        <taxon>Australaves</taxon>
        <taxon>Passeriformes</taxon>
        <taxon>Passeroidea</taxon>
        <taxon>Passeridae</taxon>
        <taxon>Chloebia</taxon>
    </lineage>
</organism>
<feature type="region of interest" description="Disordered" evidence="1">
    <location>
        <begin position="31"/>
        <end position="60"/>
    </location>
</feature>